<evidence type="ECO:0000313" key="6">
    <source>
        <dbReference type="EMBL" id="CAB3986261.1"/>
    </source>
</evidence>
<reference evidence="6" key="1">
    <citation type="submission" date="2020-04" db="EMBL/GenBank/DDBJ databases">
        <authorList>
            <person name="Alioto T."/>
            <person name="Alioto T."/>
            <person name="Gomez Garrido J."/>
        </authorList>
    </citation>
    <scope>NUCLEOTIDE SEQUENCE</scope>
    <source>
        <strain evidence="6">A484AB</strain>
    </source>
</reference>
<dbReference type="EMBL" id="CACRXK020000989">
    <property type="protein sequence ID" value="CAB3986261.1"/>
    <property type="molecule type" value="Genomic_DNA"/>
</dbReference>
<proteinExistence type="inferred from homology"/>
<dbReference type="InterPro" id="IPR043519">
    <property type="entry name" value="NT_sf"/>
</dbReference>
<dbReference type="FunFam" id="3.30.460.10:FF:000018">
    <property type="entry name" value="Mitochondrial assembly of ribosomal large subunit 1"/>
    <property type="match status" value="1"/>
</dbReference>
<dbReference type="GO" id="GO:0005739">
    <property type="term" value="C:mitochondrion"/>
    <property type="evidence" value="ECO:0007669"/>
    <property type="project" value="UniProtKB-SubCell"/>
</dbReference>
<name>A0A6S7GNN2_PARCT</name>
<evidence type="ECO:0000256" key="5">
    <source>
        <dbReference type="ARBA" id="ARBA00073331"/>
    </source>
</evidence>
<comment type="function">
    <text evidence="4">Required for normal mitochondrial ribosome function and mitochondrial translation. May play a role in ribosome biogenesis by preventing premature association of the 28S and 39S ribosomal subunits. Interacts with mitochondrial ribosomal protein uL14m (MRPL14), probably blocking formation of intersubunit bridge B8, preventing association of the 28S and 39S ribosomal subunits. Addition to isolated mitochondrial ribosomal subunits partially inhibits translation, probably by interfering with the association of the 28S and 39S ribosomal subunits and the formation of functional ribosomes. May also participate in the assembly and/or regulation of the stability of the large subunit of the mitochondrial ribosome. May function as a ribosomal silencing factor.</text>
</comment>
<dbReference type="Proteomes" id="UP001152795">
    <property type="component" value="Unassembled WGS sequence"/>
</dbReference>
<dbReference type="PANTHER" id="PTHR21043">
    <property type="entry name" value="IOJAP SUPERFAMILY ORTHOLOG"/>
    <property type="match status" value="1"/>
</dbReference>
<evidence type="ECO:0000256" key="2">
    <source>
        <dbReference type="ARBA" id="ARBA00010574"/>
    </source>
</evidence>
<dbReference type="GO" id="GO:0090071">
    <property type="term" value="P:negative regulation of ribosome biogenesis"/>
    <property type="evidence" value="ECO:0007669"/>
    <property type="project" value="TreeGrafter"/>
</dbReference>
<dbReference type="InterPro" id="IPR004394">
    <property type="entry name" value="Iojap/RsfS/C7orf30"/>
</dbReference>
<dbReference type="OrthoDB" id="21330at2759"/>
<keyword evidence="3" id="KW-0496">Mitochondrion</keyword>
<comment type="similarity">
    <text evidence="2">Belongs to the Iojap/RsfS family.</text>
</comment>
<dbReference type="Gene3D" id="3.30.460.10">
    <property type="entry name" value="Beta Polymerase, domain 2"/>
    <property type="match status" value="1"/>
</dbReference>
<evidence type="ECO:0000256" key="3">
    <source>
        <dbReference type="ARBA" id="ARBA00023128"/>
    </source>
</evidence>
<evidence type="ECO:0000313" key="7">
    <source>
        <dbReference type="Proteomes" id="UP001152795"/>
    </source>
</evidence>
<dbReference type="Pfam" id="PF02410">
    <property type="entry name" value="RsfS"/>
    <property type="match status" value="1"/>
</dbReference>
<keyword evidence="7" id="KW-1185">Reference proteome</keyword>
<gene>
    <name evidence="6" type="ORF">PACLA_8A039639</name>
</gene>
<dbReference type="PANTHER" id="PTHR21043:SF0">
    <property type="entry name" value="MITOCHONDRIAL ASSEMBLY OF RIBOSOMAL LARGE SUBUNIT PROTEIN 1"/>
    <property type="match status" value="1"/>
</dbReference>
<organism evidence="6 7">
    <name type="scientific">Paramuricea clavata</name>
    <name type="common">Red gorgonian</name>
    <name type="synonym">Violescent sea-whip</name>
    <dbReference type="NCBI Taxonomy" id="317549"/>
    <lineage>
        <taxon>Eukaryota</taxon>
        <taxon>Metazoa</taxon>
        <taxon>Cnidaria</taxon>
        <taxon>Anthozoa</taxon>
        <taxon>Octocorallia</taxon>
        <taxon>Malacalcyonacea</taxon>
        <taxon>Plexauridae</taxon>
        <taxon>Paramuricea</taxon>
    </lineage>
</organism>
<dbReference type="GO" id="GO:0017148">
    <property type="term" value="P:negative regulation of translation"/>
    <property type="evidence" value="ECO:0007669"/>
    <property type="project" value="TreeGrafter"/>
</dbReference>
<dbReference type="SUPFAM" id="SSF81301">
    <property type="entry name" value="Nucleotidyltransferase"/>
    <property type="match status" value="1"/>
</dbReference>
<protein>
    <recommendedName>
        <fullName evidence="5">Mitochondrial assembly of ribosomal large subunit protein 1</fullName>
    </recommendedName>
</protein>
<accession>A0A6S7GNN2</accession>
<evidence type="ECO:0000256" key="4">
    <source>
        <dbReference type="ARBA" id="ARBA00053669"/>
    </source>
</evidence>
<comment type="subcellular location">
    <subcellularLocation>
        <location evidence="1">Mitochondrion</location>
    </subcellularLocation>
</comment>
<sequence length="249" mass="28902">MLMRRLVLASNCLLSKQISNILHRRGKSILLCSVNGLNAYFYTGKVAESPIEYHFLCQNNIKLKAMPITALNKQRNMLNRFYSGDPSITFLSGGKSQYFEDNAVYDEDKLLNKVIDQLKEDNGSDISVIETSEERRKYADYVVVVSGRSTRHLKAMTNHIHQQSKKDFPEKHVIVTGLDSDDWMIVDFGSIVIHLFLPEIREKYELEKLWSLGPEHDEQYQEMLEDDRYAEMVKNAKLQDFFVHEESSK</sequence>
<dbReference type="GO" id="GO:0043023">
    <property type="term" value="F:ribosomal large subunit binding"/>
    <property type="evidence" value="ECO:0007669"/>
    <property type="project" value="TreeGrafter"/>
</dbReference>
<comment type="caution">
    <text evidence="6">The sequence shown here is derived from an EMBL/GenBank/DDBJ whole genome shotgun (WGS) entry which is preliminary data.</text>
</comment>
<dbReference type="HAMAP" id="MF_01477">
    <property type="entry name" value="Iojap_RsfS"/>
    <property type="match status" value="1"/>
</dbReference>
<evidence type="ECO:0000256" key="1">
    <source>
        <dbReference type="ARBA" id="ARBA00004173"/>
    </source>
</evidence>
<dbReference type="NCBIfam" id="TIGR00090">
    <property type="entry name" value="rsfS_iojap_ybeB"/>
    <property type="match status" value="1"/>
</dbReference>
<dbReference type="AlphaFoldDB" id="A0A6S7GNN2"/>